<feature type="non-terminal residue" evidence="1">
    <location>
        <position position="243"/>
    </location>
</feature>
<reference evidence="1" key="1">
    <citation type="submission" date="2021-06" db="EMBL/GenBank/DDBJ databases">
        <authorList>
            <person name="Kallberg Y."/>
            <person name="Tangrot J."/>
            <person name="Rosling A."/>
        </authorList>
    </citation>
    <scope>NUCLEOTIDE SEQUENCE</scope>
    <source>
        <strain evidence="1">MA461A</strain>
    </source>
</reference>
<accession>A0ACA9N3Q9</accession>
<keyword evidence="2" id="KW-1185">Reference proteome</keyword>
<dbReference type="EMBL" id="CAJVQC010011907">
    <property type="protein sequence ID" value="CAG8632614.1"/>
    <property type="molecule type" value="Genomic_DNA"/>
</dbReference>
<evidence type="ECO:0000313" key="1">
    <source>
        <dbReference type="EMBL" id="CAG8632614.1"/>
    </source>
</evidence>
<proteinExistence type="predicted"/>
<comment type="caution">
    <text evidence="1">The sequence shown here is derived from an EMBL/GenBank/DDBJ whole genome shotgun (WGS) entry which is preliminary data.</text>
</comment>
<gene>
    <name evidence="1" type="ORF">RPERSI_LOCUS7176</name>
</gene>
<organism evidence="1 2">
    <name type="scientific">Racocetra persica</name>
    <dbReference type="NCBI Taxonomy" id="160502"/>
    <lineage>
        <taxon>Eukaryota</taxon>
        <taxon>Fungi</taxon>
        <taxon>Fungi incertae sedis</taxon>
        <taxon>Mucoromycota</taxon>
        <taxon>Glomeromycotina</taxon>
        <taxon>Glomeromycetes</taxon>
        <taxon>Diversisporales</taxon>
        <taxon>Gigasporaceae</taxon>
        <taxon>Racocetra</taxon>
    </lineage>
</organism>
<name>A0ACA9N3Q9_9GLOM</name>
<evidence type="ECO:0000313" key="2">
    <source>
        <dbReference type="Proteomes" id="UP000789920"/>
    </source>
</evidence>
<feature type="non-terminal residue" evidence="1">
    <location>
        <position position="1"/>
    </location>
</feature>
<protein>
    <submittedName>
        <fullName evidence="1">13790_t:CDS:1</fullName>
    </submittedName>
</protein>
<sequence>RKSEILRINYAQYEERCFDSKEQRYKAMAITGSVPSLADDKKRWLMTELLSLLKGNKKVWVDDGDRKSDILRINYAQYEKRCFDSKEQRCKAMAITGSVLSLADDKKRCLMTELLSLLKDNKKVWVDDGAVRLQAPSLSKEKKESRWQSCKTQAISTKKKKSDILRINYAQYEERCFDSKEQRYKAMAITGSVLSLADDKKRCLMTELLSLLKDNKKVWVDDGAVRLQAPSLSKEKKESRWQS</sequence>
<dbReference type="Proteomes" id="UP000789920">
    <property type="component" value="Unassembled WGS sequence"/>
</dbReference>